<reference evidence="11 12" key="1">
    <citation type="journal article" date="2023" name="Commun. Biol.">
        <title>Reorganization of the ancestral sex-determining regions during the evolution of trioecy in Pleodorina starrii.</title>
        <authorList>
            <person name="Takahashi K."/>
            <person name="Suzuki S."/>
            <person name="Kawai-Toyooka H."/>
            <person name="Yamamoto K."/>
            <person name="Hamaji T."/>
            <person name="Ootsuki R."/>
            <person name="Yamaguchi H."/>
            <person name="Kawachi M."/>
            <person name="Higashiyama T."/>
            <person name="Nozaki H."/>
        </authorList>
    </citation>
    <scope>NUCLEOTIDE SEQUENCE [LARGE SCALE GENOMIC DNA]</scope>
    <source>
        <strain evidence="11 12">NIES-4479</strain>
    </source>
</reference>
<dbReference type="PANTHER" id="PTHR32024">
    <property type="entry name" value="TRK SYSTEM POTASSIUM UPTAKE PROTEIN TRKG-RELATED"/>
    <property type="match status" value="1"/>
</dbReference>
<feature type="domain" description="RCK C-terminal" evidence="10">
    <location>
        <begin position="635"/>
        <end position="717"/>
    </location>
</feature>
<dbReference type="Pfam" id="PF02386">
    <property type="entry name" value="TrkH"/>
    <property type="match status" value="1"/>
</dbReference>
<dbReference type="Pfam" id="PF02080">
    <property type="entry name" value="TrkA_C"/>
    <property type="match status" value="1"/>
</dbReference>
<feature type="transmembrane region" description="Helical" evidence="9">
    <location>
        <begin position="473"/>
        <end position="495"/>
    </location>
</feature>
<keyword evidence="3" id="KW-1003">Cell membrane</keyword>
<evidence type="ECO:0000256" key="2">
    <source>
        <dbReference type="ARBA" id="ARBA00022448"/>
    </source>
</evidence>
<feature type="transmembrane region" description="Helical" evidence="9">
    <location>
        <begin position="292"/>
        <end position="315"/>
    </location>
</feature>
<organism evidence="11 12">
    <name type="scientific">Pleodorina starrii</name>
    <dbReference type="NCBI Taxonomy" id="330485"/>
    <lineage>
        <taxon>Eukaryota</taxon>
        <taxon>Viridiplantae</taxon>
        <taxon>Chlorophyta</taxon>
        <taxon>core chlorophytes</taxon>
        <taxon>Chlorophyceae</taxon>
        <taxon>CS clade</taxon>
        <taxon>Chlamydomonadales</taxon>
        <taxon>Volvocaceae</taxon>
        <taxon>Pleodorina</taxon>
    </lineage>
</organism>
<dbReference type="GO" id="GO:0005886">
    <property type="term" value="C:plasma membrane"/>
    <property type="evidence" value="ECO:0007669"/>
    <property type="project" value="UniProtKB-SubCell"/>
</dbReference>
<evidence type="ECO:0000313" key="11">
    <source>
        <dbReference type="EMBL" id="GLC62353.1"/>
    </source>
</evidence>
<accession>A0A9W6FAI4</accession>
<dbReference type="PANTHER" id="PTHR32024:SF1">
    <property type="entry name" value="KTR SYSTEM POTASSIUM UPTAKE PROTEIN B"/>
    <property type="match status" value="1"/>
</dbReference>
<evidence type="ECO:0000256" key="6">
    <source>
        <dbReference type="ARBA" id="ARBA00023065"/>
    </source>
</evidence>
<keyword evidence="5 9" id="KW-1133">Transmembrane helix</keyword>
<dbReference type="PROSITE" id="PS51202">
    <property type="entry name" value="RCK_C"/>
    <property type="match status" value="1"/>
</dbReference>
<dbReference type="Gene3D" id="3.30.70.1450">
    <property type="entry name" value="Regulator of K+ conductance, C-terminal domain"/>
    <property type="match status" value="1"/>
</dbReference>
<evidence type="ECO:0000259" key="10">
    <source>
        <dbReference type="PROSITE" id="PS51202"/>
    </source>
</evidence>
<keyword evidence="6" id="KW-0406">Ion transport</keyword>
<keyword evidence="7 9" id="KW-0472">Membrane</keyword>
<feature type="transmembrane region" description="Helical" evidence="9">
    <location>
        <begin position="365"/>
        <end position="393"/>
    </location>
</feature>
<evidence type="ECO:0000256" key="4">
    <source>
        <dbReference type="ARBA" id="ARBA00022692"/>
    </source>
</evidence>
<feature type="transmembrane region" description="Helical" evidence="9">
    <location>
        <begin position="414"/>
        <end position="436"/>
    </location>
</feature>
<dbReference type="GO" id="GO:0006813">
    <property type="term" value="P:potassium ion transport"/>
    <property type="evidence" value="ECO:0007669"/>
    <property type="project" value="InterPro"/>
</dbReference>
<protein>
    <recommendedName>
        <fullName evidence="10">RCK C-terminal domain-containing protein</fullName>
    </recommendedName>
</protein>
<comment type="subcellular location">
    <subcellularLocation>
        <location evidence="1">Cell membrane</location>
        <topology evidence="1">Multi-pass membrane protein</topology>
    </subcellularLocation>
</comment>
<evidence type="ECO:0000256" key="9">
    <source>
        <dbReference type="SAM" id="Phobius"/>
    </source>
</evidence>
<comment type="caution">
    <text evidence="11">The sequence shown here is derived from an EMBL/GenBank/DDBJ whole genome shotgun (WGS) entry which is preliminary data.</text>
</comment>
<dbReference type="InterPro" id="IPR036721">
    <property type="entry name" value="RCK_C_sf"/>
</dbReference>
<feature type="transmembrane region" description="Helical" evidence="9">
    <location>
        <begin position="81"/>
        <end position="101"/>
    </location>
</feature>
<feature type="transmembrane region" description="Helical" evidence="9">
    <location>
        <begin position="256"/>
        <end position="280"/>
    </location>
</feature>
<dbReference type="Pfam" id="PF02254">
    <property type="entry name" value="TrkA_N"/>
    <property type="match status" value="1"/>
</dbReference>
<dbReference type="InterPro" id="IPR006037">
    <property type="entry name" value="RCK_C"/>
</dbReference>
<dbReference type="InterPro" id="IPR003445">
    <property type="entry name" value="Cat_transpt"/>
</dbReference>
<keyword evidence="2" id="KW-0813">Transport</keyword>
<dbReference type="SUPFAM" id="SSF116726">
    <property type="entry name" value="TrkA C-terminal domain-like"/>
    <property type="match status" value="1"/>
</dbReference>
<sequence length="717" mass="76747">MGDNLHPRLPAADGLGWNTVSGRGERRGRRPARAVRTPGGEPVSHLQRAPWARPEERGRFWLLTSLRDLVDRIAAGSPARLAVISFAAVVSVFSFLLWLPVASAPGVVTPVEDAVFTATSAVTVTGLTTVSTAANWSFFGQFVILVAMQIGGLGTLTMTSILALAIGRKLGLKSRLITQEALNIGRLGEVGSLLQIIVLMSVTIEAILATVLTIGFLVVGEPFLTALWHGVFYAVSAFNNGGFTPHSDGLVPYTDAVLILLPIALGVLLGSLGFPVVLVLRQTGLRFSRWNLNTKLVIVTTTILLFVGWALFLAFEWSNPDTLRDRPVHEKIFEGFFHSVMVRSGGFNLVDMNSLEPVTLLMTDALMFAGGGPASVAGGIKVTTLAVVFLAILAEARGDRSVIAFYRTIPEDALRIAISVIMMGATVVLVGCGILVEISEEPLDRVLFEVISAYATCGLSVGLSGELPPAGKYVLALIMLIGRIGTTTVAAALALRSRRRLYRVPVLVIGLGRFGTATALQLARQGREVLGVERDAQLVQKLSGQLTHVVEAEATDIDALRQLGAAEFDSAVVGVGTSIESSVLITANLVDLGVSRIWAKAITPSHGKILSRIGAHHVIFPEADAGRRTAHLVSGRLLDYIEFDDDFAIVKMYPPREVQGFTLGDSNVRSKYGVTVVGVKSPGEDFTYARPDTKVTSRDLLIVSGHVDLLERFAARP</sequence>
<keyword evidence="4 9" id="KW-0812">Transmembrane</keyword>
<evidence type="ECO:0000256" key="7">
    <source>
        <dbReference type="ARBA" id="ARBA00023136"/>
    </source>
</evidence>
<name>A0A9W6FAI4_9CHLO</name>
<dbReference type="Gene3D" id="3.40.50.720">
    <property type="entry name" value="NAD(P)-binding Rossmann-like Domain"/>
    <property type="match status" value="1"/>
</dbReference>
<dbReference type="InterPro" id="IPR036291">
    <property type="entry name" value="NAD(P)-bd_dom_sf"/>
</dbReference>
<dbReference type="Proteomes" id="UP001165080">
    <property type="component" value="Unassembled WGS sequence"/>
</dbReference>
<dbReference type="GO" id="GO:0008324">
    <property type="term" value="F:monoatomic cation transmembrane transporter activity"/>
    <property type="evidence" value="ECO:0007669"/>
    <property type="project" value="InterPro"/>
</dbReference>
<feature type="transmembrane region" description="Helical" evidence="9">
    <location>
        <begin position="196"/>
        <end position="219"/>
    </location>
</feature>
<keyword evidence="12" id="KW-1185">Reference proteome</keyword>
<evidence type="ECO:0000313" key="12">
    <source>
        <dbReference type="Proteomes" id="UP001165080"/>
    </source>
</evidence>
<proteinExistence type="predicted"/>
<evidence type="ECO:0000256" key="5">
    <source>
        <dbReference type="ARBA" id="ARBA00022989"/>
    </source>
</evidence>
<dbReference type="InterPro" id="IPR003148">
    <property type="entry name" value="RCK_N"/>
</dbReference>
<evidence type="ECO:0000256" key="8">
    <source>
        <dbReference type="SAM" id="MobiDB-lite"/>
    </source>
</evidence>
<dbReference type="SUPFAM" id="SSF51735">
    <property type="entry name" value="NAD(P)-binding Rossmann-fold domains"/>
    <property type="match status" value="1"/>
</dbReference>
<feature type="region of interest" description="Disordered" evidence="8">
    <location>
        <begin position="1"/>
        <end position="46"/>
    </location>
</feature>
<dbReference type="EMBL" id="BRXU01000063">
    <property type="protein sequence ID" value="GLC62353.1"/>
    <property type="molecule type" value="Genomic_DNA"/>
</dbReference>
<evidence type="ECO:0000256" key="1">
    <source>
        <dbReference type="ARBA" id="ARBA00004651"/>
    </source>
</evidence>
<feature type="transmembrane region" description="Helical" evidence="9">
    <location>
        <begin position="142"/>
        <end position="166"/>
    </location>
</feature>
<gene>
    <name evidence="11" type="primary">PLESTB003333</name>
    <name evidence="11" type="ORF">PLESTB_001874000</name>
</gene>
<dbReference type="AlphaFoldDB" id="A0A9W6FAI4"/>
<evidence type="ECO:0000256" key="3">
    <source>
        <dbReference type="ARBA" id="ARBA00022475"/>
    </source>
</evidence>